<accession>A0AAU9JIR0</accession>
<keyword evidence="2" id="KW-0067">ATP-binding</keyword>
<dbReference type="GO" id="GO:0005737">
    <property type="term" value="C:cytoplasm"/>
    <property type="evidence" value="ECO:0007669"/>
    <property type="project" value="TreeGrafter"/>
</dbReference>
<feature type="region of interest" description="Disordered" evidence="3">
    <location>
        <begin position="1"/>
        <end position="42"/>
    </location>
</feature>
<dbReference type="Pfam" id="PF00069">
    <property type="entry name" value="Pkinase"/>
    <property type="match status" value="1"/>
</dbReference>
<feature type="region of interest" description="Disordered" evidence="3">
    <location>
        <begin position="431"/>
        <end position="451"/>
    </location>
</feature>
<sequence>MKSKQLPTLKTSRSQPDLYRNSLPSNKTPSSPRHDPFLSLTRNESGKLLPVCPSGLRIPGTAKRPSIVHPQDIFQNPSSQILPPLNPRRDSLTFSTRKSELIVSRTTKNMKRLGTPCFGSSGSESAESVSTMLTIEDIPPLSNENYIYLENPETIYQLTEKIGDGPYGSVYKALHKSTKSIVAIKIIRLNNADINLIQKDLAVLKNFRSSNIVEFLESYIKGNELWIIMEYFKACCITDLIRNNKKCFDEIQISAICQAALRAIDYLHHNKISHGNLKGRNILIEEGGLIKLSDYGLSAILFKNKAKVEAFIRNSYYMSPESLPQPNFYRSDDIWSLGITAIEMAEGSAPYINILPERAMINIKRNPAQSLADTHKWSEEFNDFISKCLIIDPNQRSRAKDLLIHPFIRGAKGPKVLKELLINTNEKLIGSDENRKEEEDCNEPEKQESEETVVMKLMKHTVKSPKSPCFLKRQQPLHGSFLNNQLRRRSKKVDSLKDC</sequence>
<protein>
    <recommendedName>
        <fullName evidence="4">Protein kinase domain-containing protein</fullName>
    </recommendedName>
</protein>
<dbReference type="Proteomes" id="UP001162131">
    <property type="component" value="Unassembled WGS sequence"/>
</dbReference>
<dbReference type="Gene3D" id="3.30.200.20">
    <property type="entry name" value="Phosphorylase Kinase, domain 1"/>
    <property type="match status" value="1"/>
</dbReference>
<dbReference type="PANTHER" id="PTHR48012:SF2">
    <property type="entry name" value="STERILE20-LIKE KINASE, ISOFORM B"/>
    <property type="match status" value="1"/>
</dbReference>
<dbReference type="InterPro" id="IPR050629">
    <property type="entry name" value="STE20/SPS1-PAK"/>
</dbReference>
<dbReference type="EMBL" id="CAJZBQ010000027">
    <property type="protein sequence ID" value="CAG9320712.1"/>
    <property type="molecule type" value="Genomic_DNA"/>
</dbReference>
<dbReference type="InterPro" id="IPR000719">
    <property type="entry name" value="Prot_kinase_dom"/>
</dbReference>
<evidence type="ECO:0000256" key="2">
    <source>
        <dbReference type="ARBA" id="ARBA00022840"/>
    </source>
</evidence>
<dbReference type="GO" id="GO:0004674">
    <property type="term" value="F:protein serine/threonine kinase activity"/>
    <property type="evidence" value="ECO:0007669"/>
    <property type="project" value="TreeGrafter"/>
</dbReference>
<dbReference type="PANTHER" id="PTHR48012">
    <property type="entry name" value="STERILE20-LIKE KINASE, ISOFORM B-RELATED"/>
    <property type="match status" value="1"/>
</dbReference>
<reference evidence="5" key="1">
    <citation type="submission" date="2021-09" db="EMBL/GenBank/DDBJ databases">
        <authorList>
            <consortium name="AG Swart"/>
            <person name="Singh M."/>
            <person name="Singh A."/>
            <person name="Seah K."/>
            <person name="Emmerich C."/>
        </authorList>
    </citation>
    <scope>NUCLEOTIDE SEQUENCE</scope>
    <source>
        <strain evidence="5">ATCC30299</strain>
    </source>
</reference>
<evidence type="ECO:0000259" key="4">
    <source>
        <dbReference type="PROSITE" id="PS50011"/>
    </source>
</evidence>
<evidence type="ECO:0000313" key="5">
    <source>
        <dbReference type="EMBL" id="CAG9320712.1"/>
    </source>
</evidence>
<feature type="compositionally biased region" description="Basic and acidic residues" evidence="3">
    <location>
        <begin position="431"/>
        <end position="449"/>
    </location>
</feature>
<name>A0AAU9JIR0_9CILI</name>
<comment type="caution">
    <text evidence="5">The sequence shown here is derived from an EMBL/GenBank/DDBJ whole genome shotgun (WGS) entry which is preliminary data.</text>
</comment>
<feature type="domain" description="Protein kinase" evidence="4">
    <location>
        <begin position="156"/>
        <end position="408"/>
    </location>
</feature>
<feature type="compositionally biased region" description="Polar residues" evidence="3">
    <location>
        <begin position="22"/>
        <end position="31"/>
    </location>
</feature>
<evidence type="ECO:0000313" key="6">
    <source>
        <dbReference type="Proteomes" id="UP001162131"/>
    </source>
</evidence>
<gene>
    <name evidence="5" type="ORF">BSTOLATCC_MIC27295</name>
</gene>
<keyword evidence="1" id="KW-0547">Nucleotide-binding</keyword>
<organism evidence="5 6">
    <name type="scientific">Blepharisma stoltei</name>
    <dbReference type="NCBI Taxonomy" id="1481888"/>
    <lineage>
        <taxon>Eukaryota</taxon>
        <taxon>Sar</taxon>
        <taxon>Alveolata</taxon>
        <taxon>Ciliophora</taxon>
        <taxon>Postciliodesmatophora</taxon>
        <taxon>Heterotrichea</taxon>
        <taxon>Heterotrichida</taxon>
        <taxon>Blepharismidae</taxon>
        <taxon>Blepharisma</taxon>
    </lineage>
</organism>
<dbReference type="PROSITE" id="PS50011">
    <property type="entry name" value="PROTEIN_KINASE_DOM"/>
    <property type="match status" value="1"/>
</dbReference>
<dbReference type="SUPFAM" id="SSF56112">
    <property type="entry name" value="Protein kinase-like (PK-like)"/>
    <property type="match status" value="1"/>
</dbReference>
<evidence type="ECO:0000256" key="1">
    <source>
        <dbReference type="ARBA" id="ARBA00022741"/>
    </source>
</evidence>
<dbReference type="GO" id="GO:0005524">
    <property type="term" value="F:ATP binding"/>
    <property type="evidence" value="ECO:0007669"/>
    <property type="project" value="UniProtKB-KW"/>
</dbReference>
<keyword evidence="6" id="KW-1185">Reference proteome</keyword>
<dbReference type="Gene3D" id="1.10.510.10">
    <property type="entry name" value="Transferase(Phosphotransferase) domain 1"/>
    <property type="match status" value="1"/>
</dbReference>
<feature type="compositionally biased region" description="Polar residues" evidence="3">
    <location>
        <begin position="1"/>
        <end position="15"/>
    </location>
</feature>
<dbReference type="AlphaFoldDB" id="A0AAU9JIR0"/>
<proteinExistence type="predicted"/>
<dbReference type="InterPro" id="IPR011009">
    <property type="entry name" value="Kinase-like_dom_sf"/>
</dbReference>
<evidence type="ECO:0000256" key="3">
    <source>
        <dbReference type="SAM" id="MobiDB-lite"/>
    </source>
</evidence>